<feature type="compositionally biased region" description="Gly residues" evidence="1">
    <location>
        <begin position="275"/>
        <end position="297"/>
    </location>
</feature>
<gene>
    <name evidence="2" type="ORF">HYH02_008940</name>
</gene>
<reference evidence="2" key="1">
    <citation type="journal article" date="2020" name="bioRxiv">
        <title>Comparative genomics of Chlamydomonas.</title>
        <authorList>
            <person name="Craig R.J."/>
            <person name="Hasan A.R."/>
            <person name="Ness R.W."/>
            <person name="Keightley P.D."/>
        </authorList>
    </citation>
    <scope>NUCLEOTIDE SEQUENCE</scope>
    <source>
        <strain evidence="2">CCAP 11/173</strain>
    </source>
</reference>
<accession>A0A836B235</accession>
<feature type="compositionally biased region" description="Gly residues" evidence="1">
    <location>
        <begin position="845"/>
        <end position="854"/>
    </location>
</feature>
<feature type="compositionally biased region" description="Low complexity" evidence="1">
    <location>
        <begin position="918"/>
        <end position="932"/>
    </location>
</feature>
<feature type="region of interest" description="Disordered" evidence="1">
    <location>
        <begin position="271"/>
        <end position="305"/>
    </location>
</feature>
<feature type="region of interest" description="Disordered" evidence="1">
    <location>
        <begin position="413"/>
        <end position="505"/>
    </location>
</feature>
<name>A0A836B235_9CHLO</name>
<feature type="compositionally biased region" description="Gly residues" evidence="1">
    <location>
        <begin position="413"/>
        <end position="424"/>
    </location>
</feature>
<proteinExistence type="predicted"/>
<evidence type="ECO:0000256" key="1">
    <source>
        <dbReference type="SAM" id="MobiDB-lite"/>
    </source>
</evidence>
<evidence type="ECO:0000313" key="2">
    <source>
        <dbReference type="EMBL" id="KAG2445073.1"/>
    </source>
</evidence>
<feature type="compositionally biased region" description="Low complexity" evidence="1">
    <location>
        <begin position="660"/>
        <end position="670"/>
    </location>
</feature>
<dbReference type="EMBL" id="JAEHOD010000028">
    <property type="protein sequence ID" value="KAG2445073.1"/>
    <property type="molecule type" value="Genomic_DNA"/>
</dbReference>
<feature type="region of interest" description="Disordered" evidence="1">
    <location>
        <begin position="578"/>
        <end position="604"/>
    </location>
</feature>
<feature type="compositionally biased region" description="Low complexity" evidence="1">
    <location>
        <begin position="493"/>
        <end position="504"/>
    </location>
</feature>
<sequence length="998" mass="99188">MRRYVADRLMPSWQRHAYDGLAADIEQGLRYIMKRLGKGRVLLIKEGSQVQATDVAGSDLDLVVRTLDVAGLLPKATRQQLYKTLLMWLKQRCGGRYLGAHCLPELSQQALTQRRKSAELRMTVRVPRCRSTTRGADHRACGACGGHGAGGEAACSACGCRGGYCGGGAGAARSSEREKDEAREEGDVTAAELSVDLLFEAASVAAPLTPMVPLTGRLGSEAERGVAATAIRFLKLLVKEADSLAPLPSYTLSALVMHVLLDCRLLEPEAPPAGTAGGQGGGGGNNGGGGCLQGGPAGGPPPPPSLSAAQAVYAVLDLFVATDSGENAGDGAAVLDARVSPHCEVPTGCLFDKGLFTNWHRRARQLMRHLSNLADVLLRREGHGQPVPLDRAAQLLSALISRVGGGGCGGAGGGAGAGRDGSGGASNDVDSGRTAAEADGDGEAAGSYAGSNDFERYEAGEEAGEDASSADGIGEESGLSGRGSDIGEGDVKPQQPQQPQQPQPVLLDDYLGYIRSDVEHRMTTRVHFDASDPAAAALSPDRLEAFAAALELRRTAAAAAVTPSATADTDAPASAAANAACDAGSTPQKEGAEPAAGRRTGGCGMDELEATKAAGNDGDSVDDAVFAAEDAGSDRGPSTASSATAAAAAPCAGGSGGGASPAAIEAPEPGARGGGHGSPRHDTGSANGGGSATAPASPAAAASGAAAAGDPDDWLPATHGSGPCASRPAADGSWLASFAARTKAQAMAAAAAHAAATSSRASSSSFSPDVLSSACPAASAATAAVTGGSCPGGSSSGSGSSGSGGAVLHCSGLPFPLAAMQAVSSRRAFVKLRGRGPGVSDVSGVGHGGGGRGSGLRPLPGTPVRKQLQEMDADVMTAASGRGRVPPSVGVAELVSGFPTGVNSVPGSGMRGGPSADATPHAAARGGPAATVGAGGGRQAPAAGDGDDRRQPQLAAPQLHAVVAQSWEQQAEQGLEECRRRLERRWRGGAAAGGAGRG</sequence>
<feature type="compositionally biased region" description="Low complexity" evidence="1">
    <location>
        <begin position="692"/>
        <end position="709"/>
    </location>
</feature>
<dbReference type="AlphaFoldDB" id="A0A836B235"/>
<organism evidence="2 3">
    <name type="scientific">Chlamydomonas schloesseri</name>
    <dbReference type="NCBI Taxonomy" id="2026947"/>
    <lineage>
        <taxon>Eukaryota</taxon>
        <taxon>Viridiplantae</taxon>
        <taxon>Chlorophyta</taxon>
        <taxon>core chlorophytes</taxon>
        <taxon>Chlorophyceae</taxon>
        <taxon>CS clade</taxon>
        <taxon>Chlamydomonadales</taxon>
        <taxon>Chlamydomonadaceae</taxon>
        <taxon>Chlamydomonas</taxon>
    </lineage>
</organism>
<comment type="caution">
    <text evidence="2">The sequence shown here is derived from an EMBL/GenBank/DDBJ whole genome shotgun (WGS) entry which is preliminary data.</text>
</comment>
<protein>
    <submittedName>
        <fullName evidence="2">Uncharacterized protein</fullName>
    </submittedName>
</protein>
<feature type="region of interest" description="Disordered" evidence="1">
    <location>
        <begin position="835"/>
        <end position="861"/>
    </location>
</feature>
<dbReference type="PANTHER" id="PTHR40903:SF1">
    <property type="entry name" value="HYPHALLY REGULATED CELL WALL PROTEIN 3"/>
    <property type="match status" value="1"/>
</dbReference>
<evidence type="ECO:0000313" key="3">
    <source>
        <dbReference type="Proteomes" id="UP000613740"/>
    </source>
</evidence>
<dbReference type="Proteomes" id="UP000613740">
    <property type="component" value="Unassembled WGS sequence"/>
</dbReference>
<feature type="region of interest" description="Disordered" evidence="1">
    <location>
        <begin position="901"/>
        <end position="956"/>
    </location>
</feature>
<feature type="region of interest" description="Disordered" evidence="1">
    <location>
        <begin position="648"/>
        <end position="726"/>
    </location>
</feature>
<dbReference type="OrthoDB" id="550131at2759"/>
<dbReference type="PANTHER" id="PTHR40903">
    <property type="entry name" value="GLYCINE-RICH CELL WALL STRUCTURAL PROTEIN 1-LIKE"/>
    <property type="match status" value="1"/>
</dbReference>
<keyword evidence="3" id="KW-1185">Reference proteome</keyword>